<feature type="transmembrane region" description="Helical" evidence="2">
    <location>
        <begin position="34"/>
        <end position="53"/>
    </location>
</feature>
<feature type="transmembrane region" description="Helical" evidence="2">
    <location>
        <begin position="100"/>
        <end position="121"/>
    </location>
</feature>
<protein>
    <submittedName>
        <fullName evidence="3">Uncharacterized protein</fullName>
    </submittedName>
</protein>
<feature type="transmembrane region" description="Helical" evidence="2">
    <location>
        <begin position="74"/>
        <end position="94"/>
    </location>
</feature>
<feature type="region of interest" description="Disordered" evidence="1">
    <location>
        <begin position="133"/>
        <end position="159"/>
    </location>
</feature>
<gene>
    <name evidence="3" type="ORF">BHK69_15460</name>
</gene>
<dbReference type="AlphaFoldDB" id="A0A1D7U2R4"/>
<keyword evidence="2" id="KW-0812">Transmembrane</keyword>
<keyword evidence="2" id="KW-1133">Transmembrane helix</keyword>
<accession>A0A1D7U2R4</accession>
<name>A0A1D7U2R4_9HYPH</name>
<keyword evidence="4" id="KW-1185">Reference proteome</keyword>
<dbReference type="Proteomes" id="UP000094969">
    <property type="component" value="Chromosome"/>
</dbReference>
<organism evidence="3 4">
    <name type="scientific">Bosea vaviloviae</name>
    <dbReference type="NCBI Taxonomy" id="1526658"/>
    <lineage>
        <taxon>Bacteria</taxon>
        <taxon>Pseudomonadati</taxon>
        <taxon>Pseudomonadota</taxon>
        <taxon>Alphaproteobacteria</taxon>
        <taxon>Hyphomicrobiales</taxon>
        <taxon>Boseaceae</taxon>
        <taxon>Bosea</taxon>
    </lineage>
</organism>
<evidence type="ECO:0000313" key="4">
    <source>
        <dbReference type="Proteomes" id="UP000094969"/>
    </source>
</evidence>
<evidence type="ECO:0000313" key="3">
    <source>
        <dbReference type="EMBL" id="AOO81665.1"/>
    </source>
</evidence>
<dbReference type="KEGG" id="bvv:BHK69_15460"/>
<keyword evidence="2" id="KW-0472">Membrane</keyword>
<sequence>MLIWYLPQAGLFCGTFWLLASIAAKTGEEPHVGAFVLVSVMVAAAYTAAVMVFRDAPLHFRGIGRWGRRVFASLLLAVVVAAFAASVLSLYRTGDVRSNLFGPVVVFALLGLIWATALALWHSFTVRKSNASAAPEPEVERIAESPRPPGSLTHLRQDR</sequence>
<evidence type="ECO:0000256" key="2">
    <source>
        <dbReference type="SAM" id="Phobius"/>
    </source>
</evidence>
<proteinExistence type="predicted"/>
<reference evidence="3 4" key="1">
    <citation type="journal article" date="2015" name="Antonie Van Leeuwenhoek">
        <title>Bosea vaviloviae sp. nov., a new species of slow-growing rhizobia isolated from nodules of the relict species Vavilovia formosa (Stev.) Fed.</title>
        <authorList>
            <person name="Safronova V.I."/>
            <person name="Kuznetsova I.G."/>
            <person name="Sazanova A.L."/>
            <person name="Kimeklis A.K."/>
            <person name="Belimov A.A."/>
            <person name="Andronov E.E."/>
            <person name="Pinaev A.G."/>
            <person name="Chizhevskaya E.P."/>
            <person name="Pukhaev A.R."/>
            <person name="Popov K.P."/>
            <person name="Willems A."/>
            <person name="Tikhonovich I.A."/>
        </authorList>
    </citation>
    <scope>NUCLEOTIDE SEQUENCE [LARGE SCALE GENOMIC DNA]</scope>
    <source>
        <strain evidence="3 4">Vaf18</strain>
    </source>
</reference>
<evidence type="ECO:0000256" key="1">
    <source>
        <dbReference type="SAM" id="MobiDB-lite"/>
    </source>
</evidence>
<dbReference type="EMBL" id="CP017147">
    <property type="protein sequence ID" value="AOO81665.1"/>
    <property type="molecule type" value="Genomic_DNA"/>
</dbReference>